<evidence type="ECO:0000256" key="3">
    <source>
        <dbReference type="ARBA" id="ARBA00023125"/>
    </source>
</evidence>
<protein>
    <recommendedName>
        <fullName evidence="7">Zn(2)-C6 fungal-type domain-containing protein</fullName>
    </recommendedName>
</protein>
<feature type="domain" description="Zn(2)-C6 fungal-type" evidence="7">
    <location>
        <begin position="12"/>
        <end position="48"/>
    </location>
</feature>
<dbReference type="AlphaFoldDB" id="A0A5N6TU23"/>
<evidence type="ECO:0000256" key="6">
    <source>
        <dbReference type="SAM" id="MobiDB-lite"/>
    </source>
</evidence>
<evidence type="ECO:0000256" key="4">
    <source>
        <dbReference type="ARBA" id="ARBA00023163"/>
    </source>
</evidence>
<keyword evidence="3" id="KW-0238">DNA-binding</keyword>
<dbReference type="GO" id="GO:0000981">
    <property type="term" value="F:DNA-binding transcription factor activity, RNA polymerase II-specific"/>
    <property type="evidence" value="ECO:0007669"/>
    <property type="project" value="InterPro"/>
</dbReference>
<dbReference type="PANTHER" id="PTHR31644:SF1">
    <property type="entry name" value="ZN(II)2CYS6 TRANSCRIPTION FACTOR (EUROFUNG)"/>
    <property type="match status" value="1"/>
</dbReference>
<keyword evidence="5" id="KW-0539">Nucleus</keyword>
<dbReference type="PROSITE" id="PS50048">
    <property type="entry name" value="ZN2_CY6_FUNGAL_2"/>
    <property type="match status" value="1"/>
</dbReference>
<dbReference type="GO" id="GO:0003677">
    <property type="term" value="F:DNA binding"/>
    <property type="evidence" value="ECO:0007669"/>
    <property type="project" value="UniProtKB-KW"/>
</dbReference>
<keyword evidence="1" id="KW-0479">Metal-binding</keyword>
<evidence type="ECO:0000256" key="1">
    <source>
        <dbReference type="ARBA" id="ARBA00022723"/>
    </source>
</evidence>
<evidence type="ECO:0000313" key="9">
    <source>
        <dbReference type="Proteomes" id="UP000325780"/>
    </source>
</evidence>
<name>A0A5N6TU23_ASPAV</name>
<accession>A0A5N6TU23</accession>
<dbReference type="Pfam" id="PF00172">
    <property type="entry name" value="Zn_clus"/>
    <property type="match status" value="1"/>
</dbReference>
<gene>
    <name evidence="8" type="ORF">BDV25DRAFT_140393</name>
</gene>
<dbReference type="CDD" id="cd12148">
    <property type="entry name" value="fungal_TF_MHR"/>
    <property type="match status" value="1"/>
</dbReference>
<keyword evidence="9" id="KW-1185">Reference proteome</keyword>
<dbReference type="OrthoDB" id="5818554at2759"/>
<feature type="compositionally biased region" description="Basic and acidic residues" evidence="6">
    <location>
        <begin position="67"/>
        <end position="82"/>
    </location>
</feature>
<dbReference type="CDD" id="cd00067">
    <property type="entry name" value="GAL4"/>
    <property type="match status" value="1"/>
</dbReference>
<evidence type="ECO:0000259" key="7">
    <source>
        <dbReference type="PROSITE" id="PS50048"/>
    </source>
</evidence>
<dbReference type="InterPro" id="IPR036864">
    <property type="entry name" value="Zn2-C6_fun-type_DNA-bd_sf"/>
</dbReference>
<evidence type="ECO:0000313" key="8">
    <source>
        <dbReference type="EMBL" id="KAE8149875.1"/>
    </source>
</evidence>
<dbReference type="SUPFAM" id="SSF57701">
    <property type="entry name" value="Zn2/Cys6 DNA-binding domain"/>
    <property type="match status" value="1"/>
</dbReference>
<dbReference type="GO" id="GO:0005634">
    <property type="term" value="C:nucleus"/>
    <property type="evidence" value="ECO:0007669"/>
    <property type="project" value="TreeGrafter"/>
</dbReference>
<dbReference type="Proteomes" id="UP000325780">
    <property type="component" value="Unassembled WGS sequence"/>
</dbReference>
<keyword evidence="4" id="KW-0804">Transcription</keyword>
<dbReference type="EMBL" id="ML742110">
    <property type="protein sequence ID" value="KAE8149875.1"/>
    <property type="molecule type" value="Genomic_DNA"/>
</dbReference>
<dbReference type="GO" id="GO:0006351">
    <property type="term" value="P:DNA-templated transcription"/>
    <property type="evidence" value="ECO:0007669"/>
    <property type="project" value="InterPro"/>
</dbReference>
<dbReference type="SMART" id="SM00066">
    <property type="entry name" value="GAL4"/>
    <property type="match status" value="1"/>
</dbReference>
<dbReference type="InterPro" id="IPR052780">
    <property type="entry name" value="AAA_Catabolism_Regulators"/>
</dbReference>
<evidence type="ECO:0000256" key="5">
    <source>
        <dbReference type="ARBA" id="ARBA00023242"/>
    </source>
</evidence>
<dbReference type="SMART" id="SM00906">
    <property type="entry name" value="Fungal_trans"/>
    <property type="match status" value="1"/>
</dbReference>
<organism evidence="8 9">
    <name type="scientific">Aspergillus avenaceus</name>
    <dbReference type="NCBI Taxonomy" id="36643"/>
    <lineage>
        <taxon>Eukaryota</taxon>
        <taxon>Fungi</taxon>
        <taxon>Dikarya</taxon>
        <taxon>Ascomycota</taxon>
        <taxon>Pezizomycotina</taxon>
        <taxon>Eurotiomycetes</taxon>
        <taxon>Eurotiomycetidae</taxon>
        <taxon>Eurotiales</taxon>
        <taxon>Aspergillaceae</taxon>
        <taxon>Aspergillus</taxon>
        <taxon>Aspergillus subgen. Circumdati</taxon>
    </lineage>
</organism>
<keyword evidence="2" id="KW-0805">Transcription regulation</keyword>
<dbReference type="GO" id="GO:0009893">
    <property type="term" value="P:positive regulation of metabolic process"/>
    <property type="evidence" value="ECO:0007669"/>
    <property type="project" value="UniProtKB-ARBA"/>
</dbReference>
<feature type="region of interest" description="Disordered" evidence="6">
    <location>
        <begin position="58"/>
        <end position="97"/>
    </location>
</feature>
<dbReference type="PANTHER" id="PTHR31644">
    <property type="entry name" value="TRANSCRIPTIONAL ACTIVATOR ARO80-RELATED"/>
    <property type="match status" value="1"/>
</dbReference>
<sequence>MTKSRGERLYRACIRCRQRKTKCDLQYVTEYDHQPCSKCSAEGHKCVVATSRRGGDYSRFRIRRGHRESTPQRDLAESSERGRKGKVTVPEPIVPDHALGGVQNPLEALQILAQTASSDRCSRRDPNMAQMRPDEMSLRERGTSLRGIMMQRPSGVPSVLDSELIRDGIVELQLLVPLLQYYFQNFHSYLPIVPSHLVSLEDVERSWATETFLLTAVLTIATKDRSGLESLHKRILAHMEKLLLRVVLGYPSVRHISSVEGLLLLAEWVPHINHGAAGRDDVGHYGPSNEVHTTEENSVAWSVIGLAVRQAYLLHLERYSFRGDAKDVLIPGFHRNRLAWIFTYLADRQISIQMGQAFWCRGPGLSTRFTTEDYPDLRPQKRNGIDYASSIQAQVELTTIFGNIHDILYASKTRTVQLMLMGDYTKYLDDSSKALDMWKETWGSTDLPSHLSGLLSLQFEYLRLYINAFAFQAVLYRSPRSPSGSEHSKTSYFPFSVMASADGRHIYIAIDAAKGVLKHLIERLNPTKHFRFLPMRFYLYEIHAAVFLFKAFTVGALNSEEQQNCFSLVRQFISMLKVAATDPSHIASRYGKLLAGLWFQGQLTPEAAPDIAQPDASIHKSSLNHVDIDEVTDASVIESIGSQPQLSDEFSTFPMMPFLEPTEALDCPDVFLSNLPFLREGFPELDIHGAGQLLMDL</sequence>
<dbReference type="Gene3D" id="4.10.240.10">
    <property type="entry name" value="Zn(2)-C6 fungal-type DNA-binding domain"/>
    <property type="match status" value="1"/>
</dbReference>
<dbReference type="InterPro" id="IPR007219">
    <property type="entry name" value="XnlR_reg_dom"/>
</dbReference>
<proteinExistence type="predicted"/>
<evidence type="ECO:0000256" key="2">
    <source>
        <dbReference type="ARBA" id="ARBA00023015"/>
    </source>
</evidence>
<reference evidence="8 9" key="1">
    <citation type="submission" date="2019-04" db="EMBL/GenBank/DDBJ databases">
        <title>Friends and foes A comparative genomics study of 23 Aspergillus species from section Flavi.</title>
        <authorList>
            <consortium name="DOE Joint Genome Institute"/>
            <person name="Kjaerbolling I."/>
            <person name="Vesth T."/>
            <person name="Frisvad J.C."/>
            <person name="Nybo J.L."/>
            <person name="Theobald S."/>
            <person name="Kildgaard S."/>
            <person name="Isbrandt T."/>
            <person name="Kuo A."/>
            <person name="Sato A."/>
            <person name="Lyhne E.K."/>
            <person name="Kogle M.E."/>
            <person name="Wiebenga A."/>
            <person name="Kun R.S."/>
            <person name="Lubbers R.J."/>
            <person name="Makela M.R."/>
            <person name="Barry K."/>
            <person name="Chovatia M."/>
            <person name="Clum A."/>
            <person name="Daum C."/>
            <person name="Haridas S."/>
            <person name="He G."/>
            <person name="LaButti K."/>
            <person name="Lipzen A."/>
            <person name="Mondo S."/>
            <person name="Riley R."/>
            <person name="Salamov A."/>
            <person name="Simmons B.A."/>
            <person name="Magnuson J.K."/>
            <person name="Henrissat B."/>
            <person name="Mortensen U.H."/>
            <person name="Larsen T.O."/>
            <person name="Devries R.P."/>
            <person name="Grigoriev I.V."/>
            <person name="Machida M."/>
            <person name="Baker S.E."/>
            <person name="Andersen M.R."/>
        </authorList>
    </citation>
    <scope>NUCLEOTIDE SEQUENCE [LARGE SCALE GENOMIC DNA]</scope>
    <source>
        <strain evidence="8 9">IBT 18842</strain>
    </source>
</reference>
<dbReference type="GO" id="GO:0008270">
    <property type="term" value="F:zinc ion binding"/>
    <property type="evidence" value="ECO:0007669"/>
    <property type="project" value="InterPro"/>
</dbReference>
<dbReference type="PROSITE" id="PS00463">
    <property type="entry name" value="ZN2_CY6_FUNGAL_1"/>
    <property type="match status" value="1"/>
</dbReference>
<dbReference type="InterPro" id="IPR001138">
    <property type="entry name" value="Zn2Cys6_DnaBD"/>
</dbReference>